<name>A0A6V7RD61_9BACL</name>
<feature type="chain" id="PRO_5028435958" evidence="1">
    <location>
        <begin position="20"/>
        <end position="117"/>
    </location>
</feature>
<dbReference type="AlphaFoldDB" id="A0A6V7RD61"/>
<dbReference type="PROSITE" id="PS51257">
    <property type="entry name" value="PROKAR_LIPOPROTEIN"/>
    <property type="match status" value="1"/>
</dbReference>
<dbReference type="RefSeq" id="WP_186077133.1">
    <property type="nucleotide sequence ID" value="NZ_CAJEWB010000008.1"/>
</dbReference>
<comment type="caution">
    <text evidence="2">The sequence shown here is derived from an EMBL/GenBank/DDBJ whole genome shotgun (WGS) entry which is preliminary data.</text>
</comment>
<proteinExistence type="predicted"/>
<accession>A0A6V7RD61</accession>
<keyword evidence="1" id="KW-0732">Signal</keyword>
<evidence type="ECO:0000256" key="1">
    <source>
        <dbReference type="SAM" id="SignalP"/>
    </source>
</evidence>
<feature type="signal peptide" evidence="1">
    <location>
        <begin position="1"/>
        <end position="19"/>
    </location>
</feature>
<dbReference type="EMBL" id="CAJEWB010000008">
    <property type="protein sequence ID" value="CAD2074758.1"/>
    <property type="molecule type" value="Genomic_DNA"/>
</dbReference>
<dbReference type="Proteomes" id="UP000588186">
    <property type="component" value="Unassembled WGS sequence"/>
</dbReference>
<reference evidence="2 3" key="1">
    <citation type="submission" date="2020-07" db="EMBL/GenBank/DDBJ databases">
        <authorList>
            <person name="Criscuolo A."/>
        </authorList>
    </citation>
    <scope>NUCLEOTIDE SEQUENCE [LARGE SCALE GENOMIC DNA]</scope>
    <source>
        <strain evidence="2">CIP107946</strain>
    </source>
</reference>
<protein>
    <submittedName>
        <fullName evidence="2">Uncharacterized protein</fullName>
    </submittedName>
</protein>
<sequence>MKRLILLLSIILVGCNVNGDDPMKEDPEKQDNTVITNEDRTLYIVSFKEYIENEELEAYGVNAEMIDGDMENLKMKSIYLTDDEKSEFEKFEAVSFIEENGEVGIPEGPSEKNDDAK</sequence>
<evidence type="ECO:0000313" key="3">
    <source>
        <dbReference type="Proteomes" id="UP000588186"/>
    </source>
</evidence>
<organism evidence="2 3">
    <name type="scientific">Phocicoccus pinnipedialis</name>
    <dbReference type="NCBI Taxonomy" id="110845"/>
    <lineage>
        <taxon>Bacteria</taxon>
        <taxon>Bacillati</taxon>
        <taxon>Bacillota</taxon>
        <taxon>Bacilli</taxon>
        <taxon>Bacillales</taxon>
        <taxon>Salinicoccaceae</taxon>
        <taxon>Phocicoccus</taxon>
    </lineage>
</organism>
<keyword evidence="3" id="KW-1185">Reference proteome</keyword>
<evidence type="ECO:0000313" key="2">
    <source>
        <dbReference type="EMBL" id="CAD2074758.1"/>
    </source>
</evidence>
<gene>
    <name evidence="2" type="ORF">JEOPIN946_00828</name>
</gene>